<feature type="coiled-coil region" evidence="1">
    <location>
        <begin position="194"/>
        <end position="228"/>
    </location>
</feature>
<keyword evidence="3" id="KW-1185">Reference proteome</keyword>
<dbReference type="EMBL" id="CCKQ01002522">
    <property type="protein sequence ID" value="CDW73624.1"/>
    <property type="molecule type" value="Genomic_DNA"/>
</dbReference>
<reference evidence="2 3" key="1">
    <citation type="submission" date="2014-06" db="EMBL/GenBank/DDBJ databases">
        <authorList>
            <person name="Swart Estienne"/>
        </authorList>
    </citation>
    <scope>NUCLEOTIDE SEQUENCE [LARGE SCALE GENOMIC DNA]</scope>
    <source>
        <strain evidence="2 3">130c</strain>
    </source>
</reference>
<dbReference type="SUPFAM" id="SSF50978">
    <property type="entry name" value="WD40 repeat-like"/>
    <property type="match status" value="1"/>
</dbReference>
<gene>
    <name evidence="2" type="primary">Contig9553.g10213</name>
    <name evidence="2" type="ORF">STYLEM_2607</name>
</gene>
<dbReference type="AlphaFoldDB" id="A0A077ZVG8"/>
<protein>
    <submittedName>
        <fullName evidence="2">Uncharacterized protein</fullName>
    </submittedName>
</protein>
<name>A0A077ZVG8_STYLE</name>
<proteinExistence type="predicted"/>
<organism evidence="2 3">
    <name type="scientific">Stylonychia lemnae</name>
    <name type="common">Ciliate</name>
    <dbReference type="NCBI Taxonomy" id="5949"/>
    <lineage>
        <taxon>Eukaryota</taxon>
        <taxon>Sar</taxon>
        <taxon>Alveolata</taxon>
        <taxon>Ciliophora</taxon>
        <taxon>Intramacronucleata</taxon>
        <taxon>Spirotrichea</taxon>
        <taxon>Stichotrichia</taxon>
        <taxon>Sporadotrichida</taxon>
        <taxon>Oxytrichidae</taxon>
        <taxon>Stylonychinae</taxon>
        <taxon>Stylonychia</taxon>
    </lineage>
</organism>
<dbReference type="InterPro" id="IPR036322">
    <property type="entry name" value="WD40_repeat_dom_sf"/>
</dbReference>
<sequence>MSDQSQNIETSRTLPLNINILNQTAELILYKIQNLQIIGKYKDPSSLSQEIKLAIFEIFDFLLQKIKEKDLSCIFQIKTLTDLFIKKWNLQDPKLLYPNKAKLSDEFISKSLMYEEFNKPQFQIDIQLINQTSAIDLEIQQLLEYQQKLESEINIGLMYEKGLNQFILENKNVSLFQSNFDEVQTTQDSDNQQINNINQSSNQLRAKMEDYQQQCDEYQQTLKTIIESLKDIINKSKANRDIQHFKKQLFGHEMNLKTIMARFLVKTIKLTAKNIVGYHQRVSTDEMGYSDEELEGGTFKQTEILKQTMLDAILEESKESENQNDIRSFISPRENRNKNLRFLDQQKAQQPYDITFIKEEFRQKIQELSDRFKLPQTQAVISFQFLDPQKQTVLLRSGSRTIQYFDRDKFEPKKLVNGGLFQVTIPDQFKIFYYSNDKIFASTVHTNKFPFIKANNEIIIHDLTKKKPIGKVQLQRRVTALCPASQVYMLVGQERGVIQVIDTNYSQSVVEFHLTIQANISQIVPLKANDQFIVATESGAFFIQFNRIPRAQDTNIKLIEQPFDMLLYQTDKNVNCIDEIKQDLFIYATKKSASIIIIEKQSFQSTKINGYYPESDEQIQIFKKVPNFDYDLRPFFVVKSNKALYICNVRSKQNMTILASCSYWPQIAENKFTPLFNTLEVIFDHHHGYEILTLSGGFDTEIYFSKYTIKKSYLAFELDRRDQA</sequence>
<evidence type="ECO:0000313" key="3">
    <source>
        <dbReference type="Proteomes" id="UP000039865"/>
    </source>
</evidence>
<evidence type="ECO:0000256" key="1">
    <source>
        <dbReference type="SAM" id="Coils"/>
    </source>
</evidence>
<dbReference type="Proteomes" id="UP000039865">
    <property type="component" value="Unassembled WGS sequence"/>
</dbReference>
<accession>A0A077ZVG8</accession>
<evidence type="ECO:0000313" key="2">
    <source>
        <dbReference type="EMBL" id="CDW73624.1"/>
    </source>
</evidence>
<keyword evidence="1" id="KW-0175">Coiled coil</keyword>
<dbReference type="InParanoid" id="A0A077ZVG8"/>